<dbReference type="PATRIC" id="fig|1653479.3.peg.4869"/>
<reference evidence="11 12" key="1">
    <citation type="journal article" date="2016" name="Genome Announc.">
        <title>Complete Genome and Plasmid Sequences for Rhodococcus fascians D188 and Draft Sequences for Rhodococcus Isolates PBTS 1 and PBTS 2.</title>
        <authorList>
            <person name="Stamler R.A."/>
            <person name="Vereecke D."/>
            <person name="Zhang Y."/>
            <person name="Schilkey F."/>
            <person name="Devitt N."/>
            <person name="Randall J.J."/>
        </authorList>
    </citation>
    <scope>NUCLEOTIDE SEQUENCE [LARGE SCALE GENOMIC DNA]</scope>
    <source>
        <strain evidence="11 12">PBTS2</strain>
    </source>
</reference>
<name>A0A143QTH0_RHOFA</name>
<sequence length="411" mass="43050">MSVRGRTLLLVSTHRTGTLRRKAWTTAAVAFSLFCSLMTAGLAGSSGTPGWNLGIGVTLNLIAGVALIWRHERPWVVLGLALAGPLFFATDATAALIALFAVGAFARTKPLAMAAVAVYVVCGVSLTYDSYRSRYYSVLTIGSTKTKDGSTPVEWDVAAWIPWVVAAVLVGLVVGGAILRRTRSDLTEAVVTRDKVTVESNALREEMLLTAERARIARDMHDTLAASLSRISLFAGGMQVNSADGPEKVAQTASMIRQTAHDALDELKRIIGVLRGSAGASSGGRQSVEGISDLVHSARDAGLHTSLMLDVTPGEIGAASSHVAYRVVQESLTNAHKHAGGSTIRVAVHGSDQAGVRVEVRNQLIGQPAFKHGSGAGLAGLAEQVLGVGGTFGAGAQPGEFVVSCWLPWYS</sequence>
<evidence type="ECO:0000313" key="12">
    <source>
        <dbReference type="Proteomes" id="UP000076038"/>
    </source>
</evidence>
<feature type="transmembrane region" description="Helical" evidence="9">
    <location>
        <begin position="111"/>
        <end position="128"/>
    </location>
</feature>
<dbReference type="InterPro" id="IPR011712">
    <property type="entry name" value="Sig_transdc_His_kin_sub3_dim/P"/>
</dbReference>
<dbReference type="GO" id="GO:0005524">
    <property type="term" value="F:ATP binding"/>
    <property type="evidence" value="ECO:0007669"/>
    <property type="project" value="UniProtKB-KW"/>
</dbReference>
<dbReference type="CDD" id="cd16917">
    <property type="entry name" value="HATPase_UhpB-NarQ-NarX-like"/>
    <property type="match status" value="1"/>
</dbReference>
<organism evidence="11 12">
    <name type="scientific">Rhodococcoides fascians</name>
    <name type="common">Rhodococcus fascians</name>
    <dbReference type="NCBI Taxonomy" id="1828"/>
    <lineage>
        <taxon>Bacteria</taxon>
        <taxon>Bacillati</taxon>
        <taxon>Actinomycetota</taxon>
        <taxon>Actinomycetes</taxon>
        <taxon>Mycobacteriales</taxon>
        <taxon>Nocardiaceae</taxon>
        <taxon>Rhodococcoides</taxon>
    </lineage>
</organism>
<keyword evidence="8" id="KW-0902">Two-component regulatory system</keyword>
<dbReference type="RefSeq" id="WP_063216799.1">
    <property type="nucleotide sequence ID" value="NZ_CP015220.1"/>
</dbReference>
<keyword evidence="6 11" id="KW-0418">Kinase</keyword>
<reference evidence="12" key="2">
    <citation type="submission" date="2016-04" db="EMBL/GenBank/DDBJ databases">
        <title>Complete Genome and Plasmid Sequences for Rhodococcus fascians D188 and Draft Sequences for Rhodococcus spp. Isolates PBTS 1 and PBTS 2.</title>
        <authorList>
            <person name="Stamer R."/>
            <person name="Vereecke D."/>
            <person name="Zhang Y."/>
            <person name="Schilkey F."/>
            <person name="Devitt N."/>
            <person name="Randall J."/>
        </authorList>
    </citation>
    <scope>NUCLEOTIDE SEQUENCE [LARGE SCALE GENOMIC DNA]</scope>
    <source>
        <strain evidence="12">PBTS2</strain>
    </source>
</reference>
<feature type="domain" description="Signal transduction histidine kinase subgroup 3 dimerisation and phosphoacceptor" evidence="10">
    <location>
        <begin position="212"/>
        <end position="276"/>
    </location>
</feature>
<dbReference type="Pfam" id="PF07730">
    <property type="entry name" value="HisKA_3"/>
    <property type="match status" value="1"/>
</dbReference>
<keyword evidence="4 11" id="KW-0808">Transferase</keyword>
<accession>A0A143QTH0</accession>
<dbReference type="GO" id="GO:0016020">
    <property type="term" value="C:membrane"/>
    <property type="evidence" value="ECO:0007669"/>
    <property type="project" value="InterPro"/>
</dbReference>
<evidence type="ECO:0000256" key="1">
    <source>
        <dbReference type="ARBA" id="ARBA00000085"/>
    </source>
</evidence>
<feature type="transmembrane region" description="Helical" evidence="9">
    <location>
        <begin position="23"/>
        <end position="43"/>
    </location>
</feature>
<gene>
    <name evidence="11" type="primary">desK_9</name>
    <name evidence="11" type="ORF">A3Q41_04814</name>
</gene>
<keyword evidence="12" id="KW-1185">Reference proteome</keyword>
<keyword evidence="9" id="KW-0812">Transmembrane</keyword>
<dbReference type="Gene3D" id="3.30.565.10">
    <property type="entry name" value="Histidine kinase-like ATPase, C-terminal domain"/>
    <property type="match status" value="1"/>
</dbReference>
<evidence type="ECO:0000256" key="9">
    <source>
        <dbReference type="SAM" id="Phobius"/>
    </source>
</evidence>
<dbReference type="Proteomes" id="UP000076038">
    <property type="component" value="Chromosome"/>
</dbReference>
<dbReference type="EC" id="2.7.13.3" evidence="2"/>
<keyword evidence="7" id="KW-0067">ATP-binding</keyword>
<dbReference type="Gene3D" id="1.20.5.1930">
    <property type="match status" value="1"/>
</dbReference>
<comment type="catalytic activity">
    <reaction evidence="1">
        <text>ATP + protein L-histidine = ADP + protein N-phospho-L-histidine.</text>
        <dbReference type="EC" id="2.7.13.3"/>
    </reaction>
</comment>
<evidence type="ECO:0000256" key="3">
    <source>
        <dbReference type="ARBA" id="ARBA00022553"/>
    </source>
</evidence>
<evidence type="ECO:0000256" key="2">
    <source>
        <dbReference type="ARBA" id="ARBA00012438"/>
    </source>
</evidence>
<dbReference type="AlphaFoldDB" id="A0A143QTH0"/>
<dbReference type="SUPFAM" id="SSF55874">
    <property type="entry name" value="ATPase domain of HSP90 chaperone/DNA topoisomerase II/histidine kinase"/>
    <property type="match status" value="1"/>
</dbReference>
<evidence type="ECO:0000256" key="6">
    <source>
        <dbReference type="ARBA" id="ARBA00022777"/>
    </source>
</evidence>
<dbReference type="KEGG" id="rhs:A3Q41_04814"/>
<evidence type="ECO:0000256" key="4">
    <source>
        <dbReference type="ARBA" id="ARBA00022679"/>
    </source>
</evidence>
<evidence type="ECO:0000256" key="8">
    <source>
        <dbReference type="ARBA" id="ARBA00023012"/>
    </source>
</evidence>
<evidence type="ECO:0000259" key="10">
    <source>
        <dbReference type="Pfam" id="PF07730"/>
    </source>
</evidence>
<keyword evidence="9" id="KW-1133">Transmembrane helix</keyword>
<protein>
    <recommendedName>
        <fullName evidence="2">histidine kinase</fullName>
        <ecNumber evidence="2">2.7.13.3</ecNumber>
    </recommendedName>
</protein>
<dbReference type="PANTHER" id="PTHR24421">
    <property type="entry name" value="NITRATE/NITRITE SENSOR PROTEIN NARX-RELATED"/>
    <property type="match status" value="1"/>
</dbReference>
<dbReference type="GO" id="GO:0046983">
    <property type="term" value="F:protein dimerization activity"/>
    <property type="evidence" value="ECO:0007669"/>
    <property type="project" value="InterPro"/>
</dbReference>
<evidence type="ECO:0000256" key="7">
    <source>
        <dbReference type="ARBA" id="ARBA00022840"/>
    </source>
</evidence>
<keyword evidence="3" id="KW-0597">Phosphoprotein</keyword>
<dbReference type="GO" id="GO:0000155">
    <property type="term" value="F:phosphorelay sensor kinase activity"/>
    <property type="evidence" value="ECO:0007669"/>
    <property type="project" value="InterPro"/>
</dbReference>
<dbReference type="EMBL" id="CP015220">
    <property type="protein sequence ID" value="AMY26078.1"/>
    <property type="molecule type" value="Genomic_DNA"/>
</dbReference>
<feature type="transmembrane region" description="Helical" evidence="9">
    <location>
        <begin position="50"/>
        <end position="69"/>
    </location>
</feature>
<dbReference type="InterPro" id="IPR050482">
    <property type="entry name" value="Sensor_HK_TwoCompSys"/>
</dbReference>
<evidence type="ECO:0000313" key="11">
    <source>
        <dbReference type="EMBL" id="AMY26078.1"/>
    </source>
</evidence>
<keyword evidence="9" id="KW-0472">Membrane</keyword>
<feature type="transmembrane region" description="Helical" evidence="9">
    <location>
        <begin position="160"/>
        <end position="179"/>
    </location>
</feature>
<evidence type="ECO:0000256" key="5">
    <source>
        <dbReference type="ARBA" id="ARBA00022741"/>
    </source>
</evidence>
<dbReference type="PANTHER" id="PTHR24421:SF10">
    <property type="entry name" value="NITRATE_NITRITE SENSOR PROTEIN NARQ"/>
    <property type="match status" value="1"/>
</dbReference>
<proteinExistence type="predicted"/>
<dbReference type="OrthoDB" id="227596at2"/>
<feature type="transmembrane region" description="Helical" evidence="9">
    <location>
        <begin position="75"/>
        <end position="99"/>
    </location>
</feature>
<keyword evidence="5" id="KW-0547">Nucleotide-binding</keyword>
<dbReference type="InterPro" id="IPR036890">
    <property type="entry name" value="HATPase_C_sf"/>
</dbReference>